<dbReference type="RefSeq" id="XP_002906180.1">
    <property type="nucleotide sequence ID" value="XM_002906134.1"/>
</dbReference>
<dbReference type="VEuPathDB" id="FungiDB:PITG_03080"/>
<dbReference type="HOGENOM" id="CLU_2364205_0_0_1"/>
<dbReference type="KEGG" id="pif:PITG_03080"/>
<organism evidence="1 2">
    <name type="scientific">Phytophthora infestans (strain T30-4)</name>
    <name type="common">Potato late blight agent</name>
    <dbReference type="NCBI Taxonomy" id="403677"/>
    <lineage>
        <taxon>Eukaryota</taxon>
        <taxon>Sar</taxon>
        <taxon>Stramenopiles</taxon>
        <taxon>Oomycota</taxon>
        <taxon>Peronosporomycetes</taxon>
        <taxon>Peronosporales</taxon>
        <taxon>Peronosporaceae</taxon>
        <taxon>Phytophthora</taxon>
    </lineage>
</organism>
<protein>
    <submittedName>
        <fullName evidence="1">Uncharacterized protein</fullName>
    </submittedName>
</protein>
<dbReference type="InParanoid" id="D0MZB8"/>
<keyword evidence="2" id="KW-1185">Reference proteome</keyword>
<dbReference type="Proteomes" id="UP000006643">
    <property type="component" value="Unassembled WGS sequence"/>
</dbReference>
<gene>
    <name evidence="1" type="ORF">PITG_03080</name>
</gene>
<evidence type="ECO:0000313" key="2">
    <source>
        <dbReference type="Proteomes" id="UP000006643"/>
    </source>
</evidence>
<accession>D0MZB8</accession>
<sequence length="96" mass="10378">MFTVVVKQCMCPVPDNSSGVPSGRPLGPVAPSSANVNLEAPQQVSHACAERKAKSGSRLQCKDKGQMACPQKKFRREVRNIEDRATLNIGPESREA</sequence>
<dbReference type="EMBL" id="DS028121">
    <property type="protein sequence ID" value="EEY65581.1"/>
    <property type="molecule type" value="Genomic_DNA"/>
</dbReference>
<proteinExistence type="predicted"/>
<dbReference type="GeneID" id="9464424"/>
<dbReference type="AlphaFoldDB" id="D0MZB8"/>
<evidence type="ECO:0000313" key="1">
    <source>
        <dbReference type="EMBL" id="EEY65581.1"/>
    </source>
</evidence>
<reference evidence="2" key="1">
    <citation type="journal article" date="2009" name="Nature">
        <title>Genome sequence and analysis of the Irish potato famine pathogen Phytophthora infestans.</title>
        <authorList>
            <consortium name="The Broad Institute Genome Sequencing Platform"/>
            <person name="Haas B.J."/>
            <person name="Kamoun S."/>
            <person name="Zody M.C."/>
            <person name="Jiang R.H."/>
            <person name="Handsaker R.E."/>
            <person name="Cano L.M."/>
            <person name="Grabherr M."/>
            <person name="Kodira C.D."/>
            <person name="Raffaele S."/>
            <person name="Torto-Alalibo T."/>
            <person name="Bozkurt T.O."/>
            <person name="Ah-Fong A.M."/>
            <person name="Alvarado L."/>
            <person name="Anderson V.L."/>
            <person name="Armstrong M.R."/>
            <person name="Avrova A."/>
            <person name="Baxter L."/>
            <person name="Beynon J."/>
            <person name="Boevink P.C."/>
            <person name="Bollmann S.R."/>
            <person name="Bos J.I."/>
            <person name="Bulone V."/>
            <person name="Cai G."/>
            <person name="Cakir C."/>
            <person name="Carrington J.C."/>
            <person name="Chawner M."/>
            <person name="Conti L."/>
            <person name="Costanzo S."/>
            <person name="Ewan R."/>
            <person name="Fahlgren N."/>
            <person name="Fischbach M.A."/>
            <person name="Fugelstad J."/>
            <person name="Gilroy E.M."/>
            <person name="Gnerre S."/>
            <person name="Green P.J."/>
            <person name="Grenville-Briggs L.J."/>
            <person name="Griffith J."/>
            <person name="Grunwald N.J."/>
            <person name="Horn K."/>
            <person name="Horner N.R."/>
            <person name="Hu C.H."/>
            <person name="Huitema E."/>
            <person name="Jeong D.H."/>
            <person name="Jones A.M."/>
            <person name="Jones J.D."/>
            <person name="Jones R.W."/>
            <person name="Karlsson E.K."/>
            <person name="Kunjeti S.G."/>
            <person name="Lamour K."/>
            <person name="Liu Z."/>
            <person name="Ma L."/>
            <person name="Maclean D."/>
            <person name="Chibucos M.C."/>
            <person name="McDonald H."/>
            <person name="McWalters J."/>
            <person name="Meijer H.J."/>
            <person name="Morgan W."/>
            <person name="Morris P.F."/>
            <person name="Munro C.A."/>
            <person name="O'Neill K."/>
            <person name="Ospina-Giraldo M."/>
            <person name="Pinzon A."/>
            <person name="Pritchard L."/>
            <person name="Ramsahoye B."/>
            <person name="Ren Q."/>
            <person name="Restrepo S."/>
            <person name="Roy S."/>
            <person name="Sadanandom A."/>
            <person name="Savidor A."/>
            <person name="Schornack S."/>
            <person name="Schwartz D.C."/>
            <person name="Schumann U.D."/>
            <person name="Schwessinger B."/>
            <person name="Seyer L."/>
            <person name="Sharpe T."/>
            <person name="Silvar C."/>
            <person name="Song J."/>
            <person name="Studholme D.J."/>
            <person name="Sykes S."/>
            <person name="Thines M."/>
            <person name="van de Vondervoort P.J."/>
            <person name="Phuntumart V."/>
            <person name="Wawra S."/>
            <person name="Weide R."/>
            <person name="Win J."/>
            <person name="Young C."/>
            <person name="Zhou S."/>
            <person name="Fry W."/>
            <person name="Meyers B.C."/>
            <person name="van West P."/>
            <person name="Ristaino J."/>
            <person name="Govers F."/>
            <person name="Birch P.R."/>
            <person name="Whisson S.C."/>
            <person name="Judelson H.S."/>
            <person name="Nusbaum C."/>
        </authorList>
    </citation>
    <scope>NUCLEOTIDE SEQUENCE [LARGE SCALE GENOMIC DNA]</scope>
    <source>
        <strain evidence="2">T30-4</strain>
    </source>
</reference>
<name>D0MZB8_PHYIT</name>